<feature type="compositionally biased region" description="Low complexity" evidence="1">
    <location>
        <begin position="58"/>
        <end position="68"/>
    </location>
</feature>
<evidence type="ECO:0000256" key="1">
    <source>
        <dbReference type="SAM" id="MobiDB-lite"/>
    </source>
</evidence>
<organism evidence="2 3">
    <name type="scientific">Arabis nemorensis</name>
    <dbReference type="NCBI Taxonomy" id="586526"/>
    <lineage>
        <taxon>Eukaryota</taxon>
        <taxon>Viridiplantae</taxon>
        <taxon>Streptophyta</taxon>
        <taxon>Embryophyta</taxon>
        <taxon>Tracheophyta</taxon>
        <taxon>Spermatophyta</taxon>
        <taxon>Magnoliopsida</taxon>
        <taxon>eudicotyledons</taxon>
        <taxon>Gunneridae</taxon>
        <taxon>Pentapetalae</taxon>
        <taxon>rosids</taxon>
        <taxon>malvids</taxon>
        <taxon>Brassicales</taxon>
        <taxon>Brassicaceae</taxon>
        <taxon>Arabideae</taxon>
        <taxon>Arabis</taxon>
    </lineage>
</organism>
<keyword evidence="3" id="KW-1185">Reference proteome</keyword>
<protein>
    <submittedName>
        <fullName evidence="2">Uncharacterized protein</fullName>
    </submittedName>
</protein>
<evidence type="ECO:0000313" key="2">
    <source>
        <dbReference type="EMBL" id="VVB00056.1"/>
    </source>
</evidence>
<reference evidence="2" key="1">
    <citation type="submission" date="2019-07" db="EMBL/GenBank/DDBJ databases">
        <authorList>
            <person name="Dittberner H."/>
        </authorList>
    </citation>
    <scope>NUCLEOTIDE SEQUENCE [LARGE SCALE GENOMIC DNA]</scope>
</reference>
<feature type="compositionally biased region" description="Pro residues" evidence="1">
    <location>
        <begin position="79"/>
        <end position="90"/>
    </location>
</feature>
<name>A0A565BFV2_9BRAS</name>
<dbReference type="Proteomes" id="UP000489600">
    <property type="component" value="Unassembled WGS sequence"/>
</dbReference>
<accession>A0A565BFV2</accession>
<gene>
    <name evidence="2" type="ORF">ANE_LOCUS10500</name>
</gene>
<sequence>MTTSNAFRFVPPTTQRSACSSRRCASSPVSPNPLGPLCLADVRLSLPLVSPVENLGVSRSASSASPPRILKTTKMAMARPPPPPEPPDPLSAPSSLLPHVKLHHRR</sequence>
<comment type="caution">
    <text evidence="2">The sequence shown here is derived from an EMBL/GenBank/DDBJ whole genome shotgun (WGS) entry which is preliminary data.</text>
</comment>
<feature type="region of interest" description="Disordered" evidence="1">
    <location>
        <begin position="56"/>
        <end position="106"/>
    </location>
</feature>
<evidence type="ECO:0000313" key="3">
    <source>
        <dbReference type="Proteomes" id="UP000489600"/>
    </source>
</evidence>
<dbReference type="EMBL" id="CABITT030000004">
    <property type="protein sequence ID" value="VVB00056.1"/>
    <property type="molecule type" value="Genomic_DNA"/>
</dbReference>
<dbReference type="AlphaFoldDB" id="A0A565BFV2"/>
<proteinExistence type="predicted"/>